<sequence length="169" mass="18317">MDTTTLRRWATPLVIGSFMLMAVTGVMMFFHLEAGIIKAAHEWLSWIMVLAVGVHVSMHWRSFSRYFTQKPAVAVIGLFATVLVASMLIQGGGERRGPPGGQMQAARVLLNAPLHQLAGVTGKTVETLQGQLQQAGLKVSDISVSLEDIARQNQRNPGEVLNSVLASQP</sequence>
<keyword evidence="1" id="KW-0812">Transmembrane</keyword>
<dbReference type="Pfam" id="PF14358">
    <property type="entry name" value="DUF4405"/>
    <property type="match status" value="1"/>
</dbReference>
<accession>A0A7L6AUE6</accession>
<proteinExistence type="predicted"/>
<feature type="transmembrane region" description="Helical" evidence="1">
    <location>
        <begin position="12"/>
        <end position="31"/>
    </location>
</feature>
<dbReference type="Proteomes" id="UP000510621">
    <property type="component" value="Chromosome"/>
</dbReference>
<keyword evidence="1" id="KW-1133">Transmembrane helix</keyword>
<dbReference type="InterPro" id="IPR025517">
    <property type="entry name" value="DUF4405"/>
</dbReference>
<keyword evidence="4" id="KW-1185">Reference proteome</keyword>
<name>A0A7L6AUE6_9GAMM</name>
<dbReference type="AlphaFoldDB" id="A0A7L6AUE6"/>
<feature type="domain" description="Flavinylation-associated cytochrome" evidence="2">
    <location>
        <begin position="9"/>
        <end position="60"/>
    </location>
</feature>
<feature type="transmembrane region" description="Helical" evidence="1">
    <location>
        <begin position="43"/>
        <end position="60"/>
    </location>
</feature>
<protein>
    <submittedName>
        <fullName evidence="3">DUF4405 domain-containing protein</fullName>
    </submittedName>
</protein>
<dbReference type="KEGG" id="this:HZT40_14920"/>
<gene>
    <name evidence="3" type="ORF">HZT40_14920</name>
</gene>
<reference evidence="3" key="1">
    <citation type="submission" date="2020-06" db="EMBL/GenBank/DDBJ databases">
        <title>Analysis procedures for assessing recovery of high quality, complete, closed genomes from Nanopore long read metagenome sequencing.</title>
        <authorList>
            <person name="Bessarab I."/>
            <person name="Arumugam K."/>
            <person name="Haryono M."/>
            <person name="Liu X."/>
            <person name="Roy S."/>
            <person name="Zuniga-Montanez R.E."/>
            <person name="Qiu G."/>
            <person name="Drautz-Moses D.I."/>
            <person name="Law Y.Y."/>
            <person name="Wuertz S."/>
            <person name="Lauro F.M."/>
            <person name="Huson D.H."/>
            <person name="Williams R.B."/>
        </authorList>
    </citation>
    <scope>NUCLEOTIDE SEQUENCE [LARGE SCALE GENOMIC DNA]</scope>
    <source>
        <strain evidence="3">SSD2</strain>
    </source>
</reference>
<evidence type="ECO:0000259" key="2">
    <source>
        <dbReference type="Pfam" id="PF14358"/>
    </source>
</evidence>
<evidence type="ECO:0000256" key="1">
    <source>
        <dbReference type="SAM" id="Phobius"/>
    </source>
</evidence>
<keyword evidence="1" id="KW-0472">Membrane</keyword>
<organism evidence="3 4">
    <name type="scientific">Candidatus Thiothrix singaporensis</name>
    <dbReference type="NCBI Taxonomy" id="2799669"/>
    <lineage>
        <taxon>Bacteria</taxon>
        <taxon>Pseudomonadati</taxon>
        <taxon>Pseudomonadota</taxon>
        <taxon>Gammaproteobacteria</taxon>
        <taxon>Thiotrichales</taxon>
        <taxon>Thiotrichaceae</taxon>
        <taxon>Thiothrix</taxon>
    </lineage>
</organism>
<evidence type="ECO:0000313" key="3">
    <source>
        <dbReference type="EMBL" id="QLQ32663.1"/>
    </source>
</evidence>
<evidence type="ECO:0000313" key="4">
    <source>
        <dbReference type="Proteomes" id="UP000510621"/>
    </source>
</evidence>
<dbReference type="EMBL" id="CP059265">
    <property type="protein sequence ID" value="QLQ32663.1"/>
    <property type="molecule type" value="Genomic_DNA"/>
</dbReference>
<feature type="transmembrane region" description="Helical" evidence="1">
    <location>
        <begin position="72"/>
        <end position="89"/>
    </location>
</feature>